<evidence type="ECO:0000256" key="1">
    <source>
        <dbReference type="SAM" id="MobiDB-lite"/>
    </source>
</evidence>
<dbReference type="SUPFAM" id="SSF53474">
    <property type="entry name" value="alpha/beta-Hydrolases"/>
    <property type="match status" value="1"/>
</dbReference>
<comment type="caution">
    <text evidence="3">The sequence shown here is derived from an EMBL/GenBank/DDBJ whole genome shotgun (WGS) entry which is preliminary data.</text>
</comment>
<dbReference type="AlphaFoldDB" id="A0A813LBY7"/>
<dbReference type="InterPro" id="IPR022742">
    <property type="entry name" value="Hydrolase_4"/>
</dbReference>
<name>A0A813LBY7_POLGL</name>
<dbReference type="Gene3D" id="3.40.50.1820">
    <property type="entry name" value="alpha/beta hydrolase"/>
    <property type="match status" value="1"/>
</dbReference>
<dbReference type="InterPro" id="IPR051044">
    <property type="entry name" value="MAG_DAG_Lipase"/>
</dbReference>
<feature type="compositionally biased region" description="Acidic residues" evidence="1">
    <location>
        <begin position="15"/>
        <end position="30"/>
    </location>
</feature>
<feature type="compositionally biased region" description="Basic and acidic residues" evidence="1">
    <location>
        <begin position="31"/>
        <end position="40"/>
    </location>
</feature>
<dbReference type="EMBL" id="CAJNNW010033707">
    <property type="protein sequence ID" value="CAE8719996.1"/>
    <property type="molecule type" value="Genomic_DNA"/>
</dbReference>
<feature type="region of interest" description="Disordered" evidence="1">
    <location>
        <begin position="1"/>
        <end position="40"/>
    </location>
</feature>
<sequence length="382" mass="41974">MPQKLETMALSCSAAEDESEDSEDSGECESQDDHESNKREVEDVIGIPMPKGKVDLTNYTLPPTTHFFTFEAGCKRLHVRNTLPAYPHLVQGSIFFVHGYGAHINRPMLNQWLQRLAAAGYAIFSLDFPGHGYSPGERAYVENFEEFLSAYMEFVHLVRTTSTSKGSTFDFGSANEGLLQAARQKPFFIMGESMGGLLALVTSQRVRKDSTLAASFRGTVLMAPALKVDLPPDAVVYLIRHAVVPLMPSSIMPAFLSKSASVPVSAIIRDEKLAEKVTQDNWGEAKGGIGWRNGMRWVTANAFTLLMANLPEVMSSAEGPMLVLHDPQDLICHFGGSERLMELSPSTDKTLIKMEDARHDIASNEPDTSAAHITEWLAKHGA</sequence>
<dbReference type="Proteomes" id="UP000626109">
    <property type="component" value="Unassembled WGS sequence"/>
</dbReference>
<evidence type="ECO:0000259" key="2">
    <source>
        <dbReference type="Pfam" id="PF12146"/>
    </source>
</evidence>
<dbReference type="Pfam" id="PF12146">
    <property type="entry name" value="Hydrolase_4"/>
    <property type="match status" value="1"/>
</dbReference>
<accession>A0A813LBY7</accession>
<dbReference type="PANTHER" id="PTHR11614">
    <property type="entry name" value="PHOSPHOLIPASE-RELATED"/>
    <property type="match status" value="1"/>
</dbReference>
<feature type="domain" description="Serine aminopeptidase S33" evidence="2">
    <location>
        <begin position="91"/>
        <end position="367"/>
    </location>
</feature>
<organism evidence="3 4">
    <name type="scientific">Polarella glacialis</name>
    <name type="common">Dinoflagellate</name>
    <dbReference type="NCBI Taxonomy" id="89957"/>
    <lineage>
        <taxon>Eukaryota</taxon>
        <taxon>Sar</taxon>
        <taxon>Alveolata</taxon>
        <taxon>Dinophyceae</taxon>
        <taxon>Suessiales</taxon>
        <taxon>Suessiaceae</taxon>
        <taxon>Polarella</taxon>
    </lineage>
</organism>
<proteinExistence type="predicted"/>
<evidence type="ECO:0000313" key="4">
    <source>
        <dbReference type="Proteomes" id="UP000626109"/>
    </source>
</evidence>
<gene>
    <name evidence="3" type="ORF">PGLA2088_LOCUS41030</name>
</gene>
<dbReference type="InterPro" id="IPR029058">
    <property type="entry name" value="AB_hydrolase_fold"/>
</dbReference>
<reference evidence="3" key="1">
    <citation type="submission" date="2021-02" db="EMBL/GenBank/DDBJ databases">
        <authorList>
            <person name="Dougan E. K."/>
            <person name="Rhodes N."/>
            <person name="Thang M."/>
            <person name="Chan C."/>
        </authorList>
    </citation>
    <scope>NUCLEOTIDE SEQUENCE</scope>
</reference>
<protein>
    <recommendedName>
        <fullName evidence="2">Serine aminopeptidase S33 domain-containing protein</fullName>
    </recommendedName>
</protein>
<evidence type="ECO:0000313" key="3">
    <source>
        <dbReference type="EMBL" id="CAE8719996.1"/>
    </source>
</evidence>